<evidence type="ECO:0000256" key="4">
    <source>
        <dbReference type="ARBA" id="ARBA00022741"/>
    </source>
</evidence>
<sequence>MSKKHPIVAVTGSSGAGTSSVKRAFEEVFRSQGLHPAIIEGDGFHRYDRAQMDEEVEKAETAGRQLTHFGPEGNLFEELEALFREYGHHGTGRRRYYIHDDAEAARHGYPPGSLTPWEALPEGTDLLFYEGLHGGIVTDSADIYQHVDLLIGVAPIVNLEWIQKIYRDQAVRGYSTQDATALILSRMHDYVHYVVPQFSRTDINFQRIPTVDTANPFAASHIPTDDQSYCVIHIRNQKKLPVDFRYLLEMLEGSFMSAPDTIVIPAGKKAFATQLIINPVIYQMIAERDDN</sequence>
<comment type="catalytic activity">
    <reaction evidence="7">
        <text>D-ribulose 5-phosphate + ATP = D-ribulose 1,5-bisphosphate + ADP + H(+)</text>
        <dbReference type="Rhea" id="RHEA:19365"/>
        <dbReference type="ChEBI" id="CHEBI:15378"/>
        <dbReference type="ChEBI" id="CHEBI:30616"/>
        <dbReference type="ChEBI" id="CHEBI:57870"/>
        <dbReference type="ChEBI" id="CHEBI:58121"/>
        <dbReference type="ChEBI" id="CHEBI:456216"/>
        <dbReference type="EC" id="2.7.1.19"/>
    </reaction>
</comment>
<evidence type="ECO:0000259" key="8">
    <source>
        <dbReference type="Pfam" id="PF00485"/>
    </source>
</evidence>
<evidence type="ECO:0000256" key="1">
    <source>
        <dbReference type="ARBA" id="ARBA00009719"/>
    </source>
</evidence>
<gene>
    <name evidence="9" type="ORF">J2T55_001249</name>
</gene>
<proteinExistence type="inferred from homology"/>
<dbReference type="Pfam" id="PF00485">
    <property type="entry name" value="PRK"/>
    <property type="match status" value="1"/>
</dbReference>
<keyword evidence="10" id="KW-1185">Reference proteome</keyword>
<dbReference type="GO" id="GO:0008974">
    <property type="term" value="F:phosphoribulokinase activity"/>
    <property type="evidence" value="ECO:0007669"/>
    <property type="project" value="UniProtKB-EC"/>
</dbReference>
<organism evidence="9 10">
    <name type="scientific">Methylohalomonas lacus</name>
    <dbReference type="NCBI Taxonomy" id="398773"/>
    <lineage>
        <taxon>Bacteria</taxon>
        <taxon>Pseudomonadati</taxon>
        <taxon>Pseudomonadota</taxon>
        <taxon>Gammaproteobacteria</taxon>
        <taxon>Methylohalomonadales</taxon>
        <taxon>Methylohalomonadaceae</taxon>
        <taxon>Methylohalomonas</taxon>
    </lineage>
</organism>
<dbReference type="Proteomes" id="UP001204445">
    <property type="component" value="Unassembled WGS sequence"/>
</dbReference>
<dbReference type="GO" id="GO:0005524">
    <property type="term" value="F:ATP binding"/>
    <property type="evidence" value="ECO:0007669"/>
    <property type="project" value="UniProtKB-KW"/>
</dbReference>
<evidence type="ECO:0000313" key="10">
    <source>
        <dbReference type="Proteomes" id="UP001204445"/>
    </source>
</evidence>
<evidence type="ECO:0000256" key="7">
    <source>
        <dbReference type="ARBA" id="ARBA00047663"/>
    </source>
</evidence>
<keyword evidence="5" id="KW-0418">Kinase</keyword>
<accession>A0AAE3HIX6</accession>
<dbReference type="Gene3D" id="3.40.50.300">
    <property type="entry name" value="P-loop containing nucleotide triphosphate hydrolases"/>
    <property type="match status" value="1"/>
</dbReference>
<comment type="similarity">
    <text evidence="1">Belongs to the phosphoribulokinase family.</text>
</comment>
<dbReference type="InterPro" id="IPR006083">
    <property type="entry name" value="PRK/URK"/>
</dbReference>
<dbReference type="GO" id="GO:0005975">
    <property type="term" value="P:carbohydrate metabolic process"/>
    <property type="evidence" value="ECO:0007669"/>
    <property type="project" value="InterPro"/>
</dbReference>
<evidence type="ECO:0000256" key="5">
    <source>
        <dbReference type="ARBA" id="ARBA00022777"/>
    </source>
</evidence>
<dbReference type="PRINTS" id="PR00478">
    <property type="entry name" value="PHRIBLKINASE"/>
</dbReference>
<dbReference type="NCBIfam" id="NF011997">
    <property type="entry name" value="PRK15453.1"/>
    <property type="match status" value="1"/>
</dbReference>
<dbReference type="AlphaFoldDB" id="A0AAE3HIX6"/>
<keyword evidence="3 9" id="KW-0808">Transferase</keyword>
<keyword evidence="4" id="KW-0547">Nucleotide-binding</keyword>
<reference evidence="9" key="1">
    <citation type="submission" date="2022-08" db="EMBL/GenBank/DDBJ databases">
        <title>Genomic Encyclopedia of Type Strains, Phase III (KMG-III): the genomes of soil and plant-associated and newly described type strains.</title>
        <authorList>
            <person name="Whitman W."/>
        </authorList>
    </citation>
    <scope>NUCLEOTIDE SEQUENCE</scope>
    <source>
        <strain evidence="9">HMT 1</strain>
    </source>
</reference>
<evidence type="ECO:0000256" key="6">
    <source>
        <dbReference type="ARBA" id="ARBA00022840"/>
    </source>
</evidence>
<evidence type="ECO:0000313" key="9">
    <source>
        <dbReference type="EMBL" id="MCS3903229.1"/>
    </source>
</evidence>
<dbReference type="EMBL" id="JANUCT010000007">
    <property type="protein sequence ID" value="MCS3903229.1"/>
    <property type="molecule type" value="Genomic_DNA"/>
</dbReference>
<dbReference type="EC" id="2.7.1.19" evidence="2"/>
<keyword evidence="6" id="KW-0067">ATP-binding</keyword>
<comment type="caution">
    <text evidence="9">The sequence shown here is derived from an EMBL/GenBank/DDBJ whole genome shotgun (WGS) entry which is preliminary data.</text>
</comment>
<dbReference type="SUPFAM" id="SSF52540">
    <property type="entry name" value="P-loop containing nucleoside triphosphate hydrolases"/>
    <property type="match status" value="1"/>
</dbReference>
<evidence type="ECO:0000256" key="2">
    <source>
        <dbReference type="ARBA" id="ARBA00012042"/>
    </source>
</evidence>
<dbReference type="InterPro" id="IPR006082">
    <property type="entry name" value="PRK"/>
</dbReference>
<name>A0AAE3HIX6_9GAMM</name>
<dbReference type="InterPro" id="IPR027417">
    <property type="entry name" value="P-loop_NTPase"/>
</dbReference>
<feature type="domain" description="Phosphoribulokinase/uridine kinase" evidence="8">
    <location>
        <begin position="7"/>
        <end position="214"/>
    </location>
</feature>
<dbReference type="RefSeq" id="WP_259054856.1">
    <property type="nucleotide sequence ID" value="NZ_JANUCT010000007.1"/>
</dbReference>
<evidence type="ECO:0000256" key="3">
    <source>
        <dbReference type="ARBA" id="ARBA00022679"/>
    </source>
</evidence>
<protein>
    <recommendedName>
        <fullName evidence="2">phosphoribulokinase</fullName>
        <ecNumber evidence="2">2.7.1.19</ecNumber>
    </recommendedName>
</protein>